<evidence type="ECO:0000313" key="2">
    <source>
        <dbReference type="EMBL" id="TCC02740.1"/>
    </source>
</evidence>
<keyword evidence="1" id="KW-0732">Signal</keyword>
<dbReference type="InterPro" id="IPR038404">
    <property type="entry name" value="TRAP_DctP_sf"/>
</dbReference>
<proteinExistence type="predicted"/>
<dbReference type="PANTHER" id="PTHR33376">
    <property type="match status" value="1"/>
</dbReference>
<dbReference type="InterPro" id="IPR018389">
    <property type="entry name" value="DctP_fam"/>
</dbReference>
<comment type="caution">
    <text evidence="2">The sequence shown here is derived from an EMBL/GenBank/DDBJ whole genome shotgun (WGS) entry which is preliminary data.</text>
</comment>
<dbReference type="OrthoDB" id="9815946at2"/>
<dbReference type="GO" id="GO:0055085">
    <property type="term" value="P:transmembrane transport"/>
    <property type="evidence" value="ECO:0007669"/>
    <property type="project" value="InterPro"/>
</dbReference>
<dbReference type="Proteomes" id="UP000292346">
    <property type="component" value="Unassembled WGS sequence"/>
</dbReference>
<sequence>MNLVSKSGTALMVVAAVAGCGGPVDKAGGSQTPGPVTLTIATPILEESQPFVDEVGRVSKGSIHLEIVHRPTTGTTEAELIRSVEAGEVDLAVVPARAWHARGIKDFDALVAPMAVDSFALQQKVLASDLATGMLTSVDTIGLAGIGILPGTMRRPVGITRKLLGPADFRGARIGFSLSDVGARSLQALGATTVPSVFGGTPLTGMDGLEHQVTHIQAEGYDTVARTITANVSLWARPLVVVANGKKLGAGQADVLRKAANAAVQSTAELQRNAETEAAAVLCRRGKLQFVTASAAQIQQLHAAFEPVYTWLREDPKTRSNLDRIQELRAQLPAASTDKALTCPAVGPSVGTAASKLDGVYETSFTKAELAASPLLYDQGEVNDDENWGDLTLTIKEGQVSLSQRGGFSDTGTCTVQGDTVRLTYSGTGETFGFHWNLFRDTLTFRRDDALGVGPTTYLVKPWRRVG</sequence>
<dbReference type="PROSITE" id="PS51257">
    <property type="entry name" value="PROKAR_LIPOPROTEIN"/>
    <property type="match status" value="1"/>
</dbReference>
<dbReference type="PANTHER" id="PTHR33376:SF2">
    <property type="entry name" value="DICARBOXYLATE-BINDING PERIPLASMIC PROTEIN"/>
    <property type="match status" value="1"/>
</dbReference>
<evidence type="ECO:0008006" key="4">
    <source>
        <dbReference type="Google" id="ProtNLM"/>
    </source>
</evidence>
<dbReference type="Gene3D" id="3.40.190.170">
    <property type="entry name" value="Bacterial extracellular solute-binding protein, family 7"/>
    <property type="match status" value="1"/>
</dbReference>
<evidence type="ECO:0000313" key="3">
    <source>
        <dbReference type="Proteomes" id="UP000292346"/>
    </source>
</evidence>
<accession>A0A4R0H2D1</accession>
<organism evidence="2 3">
    <name type="scientific">Kribbella soli</name>
    <dbReference type="NCBI Taxonomy" id="1124743"/>
    <lineage>
        <taxon>Bacteria</taxon>
        <taxon>Bacillati</taxon>
        <taxon>Actinomycetota</taxon>
        <taxon>Actinomycetes</taxon>
        <taxon>Propionibacteriales</taxon>
        <taxon>Kribbellaceae</taxon>
        <taxon>Kribbella</taxon>
    </lineage>
</organism>
<dbReference type="RefSeq" id="WP_131346705.1">
    <property type="nucleotide sequence ID" value="NZ_SJJZ01000005.1"/>
</dbReference>
<reference evidence="2 3" key="1">
    <citation type="submission" date="2019-02" db="EMBL/GenBank/DDBJ databases">
        <title>Kribbella capetownensis sp. nov. and Kribbella speibonae sp. nov., isolated from soil.</title>
        <authorList>
            <person name="Curtis S.M."/>
            <person name="Norton I."/>
            <person name="Everest G.J."/>
            <person name="Meyers P.R."/>
        </authorList>
    </citation>
    <scope>NUCLEOTIDE SEQUENCE [LARGE SCALE GENOMIC DNA]</scope>
    <source>
        <strain evidence="2 3">KCTC 29219</strain>
    </source>
</reference>
<dbReference type="GO" id="GO:0030246">
    <property type="term" value="F:carbohydrate binding"/>
    <property type="evidence" value="ECO:0007669"/>
    <property type="project" value="TreeGrafter"/>
</dbReference>
<gene>
    <name evidence="2" type="ORF">E0H45_37585</name>
</gene>
<evidence type="ECO:0000256" key="1">
    <source>
        <dbReference type="ARBA" id="ARBA00022729"/>
    </source>
</evidence>
<keyword evidence="3" id="KW-1185">Reference proteome</keyword>
<name>A0A4R0H2D1_9ACTN</name>
<dbReference type="EMBL" id="SJJZ01000005">
    <property type="protein sequence ID" value="TCC02740.1"/>
    <property type="molecule type" value="Genomic_DNA"/>
</dbReference>
<dbReference type="Pfam" id="PF03480">
    <property type="entry name" value="DctP"/>
    <property type="match status" value="1"/>
</dbReference>
<protein>
    <recommendedName>
        <fullName evidence="4">TRAP-type C4-dicarboxylate transport system substrate-binding protein</fullName>
    </recommendedName>
</protein>
<dbReference type="AlphaFoldDB" id="A0A4R0H2D1"/>